<proteinExistence type="predicted"/>
<keyword evidence="1" id="KW-0812">Transmembrane</keyword>
<reference evidence="2" key="1">
    <citation type="submission" date="2019-03" db="EMBL/GenBank/DDBJ databases">
        <title>Single cell metagenomics reveals metabolic interactions within the superorganism composed of flagellate Streblomastix strix and complex community of Bacteroidetes bacteria on its surface.</title>
        <authorList>
            <person name="Treitli S.C."/>
            <person name="Kolisko M."/>
            <person name="Husnik F."/>
            <person name="Keeling P."/>
            <person name="Hampl V."/>
        </authorList>
    </citation>
    <scope>NUCLEOTIDE SEQUENCE</scope>
    <source>
        <strain evidence="2">STM</strain>
    </source>
</reference>
<evidence type="ECO:0000256" key="1">
    <source>
        <dbReference type="SAM" id="Phobius"/>
    </source>
</evidence>
<keyword evidence="1" id="KW-0472">Membrane</keyword>
<feature type="non-terminal residue" evidence="2">
    <location>
        <position position="55"/>
    </location>
</feature>
<protein>
    <submittedName>
        <fullName evidence="2">D-xylose-proton symporter</fullName>
    </submittedName>
</protein>
<gene>
    <name evidence="2" type="ORF">EZS27_038479</name>
</gene>
<keyword evidence="1" id="KW-1133">Transmembrane helix</keyword>
<comment type="caution">
    <text evidence="2">The sequence shown here is derived from an EMBL/GenBank/DDBJ whole genome shotgun (WGS) entry which is preliminary data.</text>
</comment>
<dbReference type="EMBL" id="SNRY01007560">
    <property type="protein sequence ID" value="KAA6310172.1"/>
    <property type="molecule type" value="Genomic_DNA"/>
</dbReference>
<evidence type="ECO:0000313" key="2">
    <source>
        <dbReference type="EMBL" id="KAA6310172.1"/>
    </source>
</evidence>
<sequence length="55" mass="5918">MKQYNAAYIFGITLVATLGGLLFGYDTAVISGAEKSLQEYLIKPLHLSAFIHGAT</sequence>
<dbReference type="AlphaFoldDB" id="A0A5J4PLR6"/>
<accession>A0A5J4PLR6</accession>
<feature type="transmembrane region" description="Helical" evidence="1">
    <location>
        <begin position="6"/>
        <end position="25"/>
    </location>
</feature>
<name>A0A5J4PLR6_9ZZZZ</name>
<dbReference type="InterPro" id="IPR036259">
    <property type="entry name" value="MFS_trans_sf"/>
</dbReference>
<organism evidence="2">
    <name type="scientific">termite gut metagenome</name>
    <dbReference type="NCBI Taxonomy" id="433724"/>
    <lineage>
        <taxon>unclassified sequences</taxon>
        <taxon>metagenomes</taxon>
        <taxon>organismal metagenomes</taxon>
    </lineage>
</organism>
<dbReference type="Gene3D" id="1.20.1250.20">
    <property type="entry name" value="MFS general substrate transporter like domains"/>
    <property type="match status" value="1"/>
</dbReference>